<feature type="region of interest" description="Disordered" evidence="1">
    <location>
        <begin position="1"/>
        <end position="32"/>
    </location>
</feature>
<organism evidence="2">
    <name type="scientific">Anguilla anguilla</name>
    <name type="common">European freshwater eel</name>
    <name type="synonym">Muraena anguilla</name>
    <dbReference type="NCBI Taxonomy" id="7936"/>
    <lineage>
        <taxon>Eukaryota</taxon>
        <taxon>Metazoa</taxon>
        <taxon>Chordata</taxon>
        <taxon>Craniata</taxon>
        <taxon>Vertebrata</taxon>
        <taxon>Euteleostomi</taxon>
        <taxon>Actinopterygii</taxon>
        <taxon>Neopterygii</taxon>
        <taxon>Teleostei</taxon>
        <taxon>Anguilliformes</taxon>
        <taxon>Anguillidae</taxon>
        <taxon>Anguilla</taxon>
    </lineage>
</organism>
<name>A0A0E9QY11_ANGAN</name>
<protein>
    <submittedName>
        <fullName evidence="2">Uncharacterized protein</fullName>
    </submittedName>
</protein>
<dbReference type="AlphaFoldDB" id="A0A0E9QY11"/>
<proteinExistence type="predicted"/>
<reference evidence="2" key="1">
    <citation type="submission" date="2014-11" db="EMBL/GenBank/DDBJ databases">
        <authorList>
            <person name="Amaro Gonzalez C."/>
        </authorList>
    </citation>
    <scope>NUCLEOTIDE SEQUENCE</scope>
</reference>
<evidence type="ECO:0000313" key="2">
    <source>
        <dbReference type="EMBL" id="JAH21150.1"/>
    </source>
</evidence>
<sequence length="32" mass="3694">MACRGNGRVSESWVKNRRSMHTDRQTGTQTEN</sequence>
<reference evidence="2" key="2">
    <citation type="journal article" date="2015" name="Fish Shellfish Immunol.">
        <title>Early steps in the European eel (Anguilla anguilla)-Vibrio vulnificus interaction in the gills: Role of the RtxA13 toxin.</title>
        <authorList>
            <person name="Callol A."/>
            <person name="Pajuelo D."/>
            <person name="Ebbesson L."/>
            <person name="Teles M."/>
            <person name="MacKenzie S."/>
            <person name="Amaro C."/>
        </authorList>
    </citation>
    <scope>NUCLEOTIDE SEQUENCE</scope>
</reference>
<dbReference type="EMBL" id="GBXM01087427">
    <property type="protein sequence ID" value="JAH21150.1"/>
    <property type="molecule type" value="Transcribed_RNA"/>
</dbReference>
<evidence type="ECO:0000256" key="1">
    <source>
        <dbReference type="SAM" id="MobiDB-lite"/>
    </source>
</evidence>
<accession>A0A0E9QY11</accession>